<dbReference type="AlphaFoldDB" id="B9SQR8"/>
<evidence type="ECO:0000313" key="2">
    <source>
        <dbReference type="EMBL" id="EEF34009.1"/>
    </source>
</evidence>
<reference evidence="3" key="1">
    <citation type="journal article" date="2010" name="Nat. Biotechnol.">
        <title>Draft genome sequence of the oilseed species Ricinus communis.</title>
        <authorList>
            <person name="Chan A.P."/>
            <person name="Crabtree J."/>
            <person name="Zhao Q."/>
            <person name="Lorenzi H."/>
            <person name="Orvis J."/>
            <person name="Puiu D."/>
            <person name="Melake-Berhan A."/>
            <person name="Jones K.M."/>
            <person name="Redman J."/>
            <person name="Chen G."/>
            <person name="Cahoon E.B."/>
            <person name="Gedil M."/>
            <person name="Stanke M."/>
            <person name="Haas B.J."/>
            <person name="Wortman J.R."/>
            <person name="Fraser-Liggett C.M."/>
            <person name="Ravel J."/>
            <person name="Rabinowicz P.D."/>
        </authorList>
    </citation>
    <scope>NUCLEOTIDE SEQUENCE [LARGE SCALE GENOMIC DNA]</scope>
    <source>
        <strain evidence="3">cv. Hale</strain>
    </source>
</reference>
<dbReference type="Proteomes" id="UP000008311">
    <property type="component" value="Unassembled WGS sequence"/>
</dbReference>
<dbReference type="Pfam" id="PF03478">
    <property type="entry name" value="Beta-prop_KIB1-4"/>
    <property type="match status" value="1"/>
</dbReference>
<evidence type="ECO:0000259" key="1">
    <source>
        <dbReference type="Pfam" id="PF03478"/>
    </source>
</evidence>
<organism evidence="2 3">
    <name type="scientific">Ricinus communis</name>
    <name type="common">Castor bean</name>
    <dbReference type="NCBI Taxonomy" id="3988"/>
    <lineage>
        <taxon>Eukaryota</taxon>
        <taxon>Viridiplantae</taxon>
        <taxon>Streptophyta</taxon>
        <taxon>Embryophyta</taxon>
        <taxon>Tracheophyta</taxon>
        <taxon>Spermatophyta</taxon>
        <taxon>Magnoliopsida</taxon>
        <taxon>eudicotyledons</taxon>
        <taxon>Gunneridae</taxon>
        <taxon>Pentapetalae</taxon>
        <taxon>rosids</taxon>
        <taxon>fabids</taxon>
        <taxon>Malpighiales</taxon>
        <taxon>Euphorbiaceae</taxon>
        <taxon>Acalyphoideae</taxon>
        <taxon>Acalypheae</taxon>
        <taxon>Ricinus</taxon>
    </lineage>
</organism>
<dbReference type="PANTHER" id="PTHR44259:SF15">
    <property type="entry name" value="F-BOX PROTEIN KIB2-RELATED"/>
    <property type="match status" value="1"/>
</dbReference>
<proteinExistence type="predicted"/>
<sequence length="102" mass="11963">MFHVYRLDSSEQNWVEVESLNNQVLFLGMNHSMSLSAQDFSGCDRNSIYFTDDNLYQMYEDYSYGGHDFGKFSLEDKVVKLFNGHKIEKVDPSPLWIVPNPW</sequence>
<protein>
    <recommendedName>
        <fullName evidence="1">KIB1-4 beta-propeller domain-containing protein</fullName>
    </recommendedName>
</protein>
<accession>B9SQR8</accession>
<dbReference type="PANTHER" id="PTHR44259">
    <property type="entry name" value="OS07G0183000 PROTEIN-RELATED"/>
    <property type="match status" value="1"/>
</dbReference>
<dbReference type="EMBL" id="EQ974090">
    <property type="protein sequence ID" value="EEF34009.1"/>
    <property type="molecule type" value="Genomic_DNA"/>
</dbReference>
<dbReference type="STRING" id="3988.B9SQR8"/>
<dbReference type="InterPro" id="IPR005174">
    <property type="entry name" value="KIB1-4_b-propeller"/>
</dbReference>
<feature type="domain" description="KIB1-4 beta-propeller" evidence="1">
    <location>
        <begin position="2"/>
        <end position="65"/>
    </location>
</feature>
<dbReference type="InterPro" id="IPR050942">
    <property type="entry name" value="F-box_BR-signaling"/>
</dbReference>
<gene>
    <name evidence="2" type="ORF">RCOM_1216840</name>
</gene>
<name>B9SQR8_RICCO</name>
<evidence type="ECO:0000313" key="3">
    <source>
        <dbReference type="Proteomes" id="UP000008311"/>
    </source>
</evidence>
<keyword evidence="3" id="KW-1185">Reference proteome</keyword>
<dbReference type="InParanoid" id="B9SQR8"/>